<proteinExistence type="predicted"/>
<evidence type="ECO:0000313" key="2">
    <source>
        <dbReference type="Proteomes" id="UP001057402"/>
    </source>
</evidence>
<comment type="caution">
    <text evidence="1">The sequence shown here is derived from an EMBL/GenBank/DDBJ whole genome shotgun (WGS) entry which is preliminary data.</text>
</comment>
<keyword evidence="2" id="KW-1185">Reference proteome</keyword>
<organism evidence="1 2">
    <name type="scientific">Melastoma candidum</name>
    <dbReference type="NCBI Taxonomy" id="119954"/>
    <lineage>
        <taxon>Eukaryota</taxon>
        <taxon>Viridiplantae</taxon>
        <taxon>Streptophyta</taxon>
        <taxon>Embryophyta</taxon>
        <taxon>Tracheophyta</taxon>
        <taxon>Spermatophyta</taxon>
        <taxon>Magnoliopsida</taxon>
        <taxon>eudicotyledons</taxon>
        <taxon>Gunneridae</taxon>
        <taxon>Pentapetalae</taxon>
        <taxon>rosids</taxon>
        <taxon>malvids</taxon>
        <taxon>Myrtales</taxon>
        <taxon>Melastomataceae</taxon>
        <taxon>Melastomatoideae</taxon>
        <taxon>Melastomateae</taxon>
        <taxon>Melastoma</taxon>
    </lineage>
</organism>
<reference evidence="2" key="1">
    <citation type="journal article" date="2023" name="Front. Plant Sci.">
        <title>Chromosomal-level genome assembly of Melastoma candidum provides insights into trichome evolution.</title>
        <authorList>
            <person name="Zhong Y."/>
            <person name="Wu W."/>
            <person name="Sun C."/>
            <person name="Zou P."/>
            <person name="Liu Y."/>
            <person name="Dai S."/>
            <person name="Zhou R."/>
        </authorList>
    </citation>
    <scope>NUCLEOTIDE SEQUENCE [LARGE SCALE GENOMIC DNA]</scope>
</reference>
<gene>
    <name evidence="1" type="ORF">MLD38_028184</name>
</gene>
<dbReference type="Proteomes" id="UP001057402">
    <property type="component" value="Chromosome 8"/>
</dbReference>
<dbReference type="EMBL" id="CM042887">
    <property type="protein sequence ID" value="KAI4329844.1"/>
    <property type="molecule type" value="Genomic_DNA"/>
</dbReference>
<protein>
    <submittedName>
        <fullName evidence="1">Uncharacterized protein</fullName>
    </submittedName>
</protein>
<accession>A0ACB9N2F5</accession>
<sequence length="437" mass="46173">MKDGIFAQAYELDIVALTGSEDGRVIWALRLKATVDRSRRLIEDYLEALLQISPEKVQVSKLCSLLLKGIGGAISSQGWDVLVSGTAVGTLVEVERIEAGVVKAPTVVFLILYVFRVTAAGNNVAGVILSQELPHFSHLGVIGRDRLEATSASVNLQHAAVESSDIDNQTPSGNGSVVGGSQPPLPVIGSNPPRKDIPDGGVIGHSAADVRTSGTKAAVCGQLASLAAVSGSTAVKPFGSMELALEQSGSSYTPSMCSWNNLEQATIDVEQLDKEYVKLQGVISSLQLSKDGIAGRSSVLPFDARLIVRSSAKVEDVAGMSAAGLYESIPNSGPWPSANFSKELVVGSSCPADGEVMWLTVDYSKKPLTTDSLQQTACPEAVRKKEELDPMGWNCESSSPKIKSSSNQLKEGPYPTKGIKCKHFPNDALPPPPQFTT</sequence>
<evidence type="ECO:0000313" key="1">
    <source>
        <dbReference type="EMBL" id="KAI4329844.1"/>
    </source>
</evidence>
<name>A0ACB9N2F5_9MYRT</name>